<evidence type="ECO:0008006" key="3">
    <source>
        <dbReference type="Google" id="ProtNLM"/>
    </source>
</evidence>
<gene>
    <name evidence="1" type="ORF">ACFQ2V_20960</name>
</gene>
<name>A0ABW3N4S3_9MICO</name>
<sequence>MRISFTPAENGFAFSNGFTNHVLRIPALGIDVTTRGRCGGMAAAAMDYWHAGLAMSTNGTLPQDGSLVADYVYSRLMDTFVDNGTKFVQYATSLDHPTWLRGKGVARMTREDELPKLKARLGSGQPVLLGLTQARDVTQLGNDHQVVAYGWEQDGRYTYVLVYDNNNPGQEVRLKLTTVDDPAERAITGSNGKTWRGLFVESYTRKTPGFLANGRLIHDSTDPKIHVIRGGGAFWVPSPAEFDASGFRWDAVVAAKPGSMAHVATHPANGTLVRERGTDPIHVVYGGKAFWIPSPEVFEGLGLDWNAVREIPQGSLAGLRRVPLDRTLLRERSADPVWLVDGGRLRHVTSPAVMDRLGLEWGCVRAVPDGALAGLPTGTPIY</sequence>
<proteinExistence type="predicted"/>
<evidence type="ECO:0000313" key="1">
    <source>
        <dbReference type="EMBL" id="MFD1056784.1"/>
    </source>
</evidence>
<evidence type="ECO:0000313" key="2">
    <source>
        <dbReference type="Proteomes" id="UP001597046"/>
    </source>
</evidence>
<dbReference type="RefSeq" id="WP_386054923.1">
    <property type="nucleotide sequence ID" value="NZ_JBHTKH010000026.1"/>
</dbReference>
<organism evidence="1 2">
    <name type="scientific">Terrabacter terrigena</name>
    <dbReference type="NCBI Taxonomy" id="574718"/>
    <lineage>
        <taxon>Bacteria</taxon>
        <taxon>Bacillati</taxon>
        <taxon>Actinomycetota</taxon>
        <taxon>Actinomycetes</taxon>
        <taxon>Micrococcales</taxon>
        <taxon>Intrasporangiaceae</taxon>
        <taxon>Terrabacter</taxon>
    </lineage>
</organism>
<protein>
    <recommendedName>
        <fullName evidence="3">Peptidase C39-like domain-containing protein</fullName>
    </recommendedName>
</protein>
<accession>A0ABW3N4S3</accession>
<keyword evidence="2" id="KW-1185">Reference proteome</keyword>
<reference evidence="2" key="1">
    <citation type="journal article" date="2019" name="Int. J. Syst. Evol. Microbiol.">
        <title>The Global Catalogue of Microorganisms (GCM) 10K type strain sequencing project: providing services to taxonomists for standard genome sequencing and annotation.</title>
        <authorList>
            <consortium name="The Broad Institute Genomics Platform"/>
            <consortium name="The Broad Institute Genome Sequencing Center for Infectious Disease"/>
            <person name="Wu L."/>
            <person name="Ma J."/>
        </authorList>
    </citation>
    <scope>NUCLEOTIDE SEQUENCE [LARGE SCALE GENOMIC DNA]</scope>
    <source>
        <strain evidence="2">CCUG 57508</strain>
    </source>
</reference>
<dbReference type="Proteomes" id="UP001597046">
    <property type="component" value="Unassembled WGS sequence"/>
</dbReference>
<comment type="caution">
    <text evidence="1">The sequence shown here is derived from an EMBL/GenBank/DDBJ whole genome shotgun (WGS) entry which is preliminary data.</text>
</comment>
<dbReference type="EMBL" id="JBHTKH010000026">
    <property type="protein sequence ID" value="MFD1056784.1"/>
    <property type="molecule type" value="Genomic_DNA"/>
</dbReference>